<gene>
    <name evidence="1" type="ORF">HPB50_017505</name>
</gene>
<protein>
    <submittedName>
        <fullName evidence="1">Uncharacterized protein</fullName>
    </submittedName>
</protein>
<evidence type="ECO:0000313" key="1">
    <source>
        <dbReference type="EMBL" id="KAH6947192.1"/>
    </source>
</evidence>
<accession>A0ACB7TI07</accession>
<dbReference type="EMBL" id="CM023481">
    <property type="protein sequence ID" value="KAH6947192.1"/>
    <property type="molecule type" value="Genomic_DNA"/>
</dbReference>
<proteinExistence type="predicted"/>
<keyword evidence="2" id="KW-1185">Reference proteome</keyword>
<sequence>MGRPPAGIFEGTITDFGSFDQCLEVRAQDSWGDESFRGQYCSLFLKPNIDTSRPISFLRNSRRVRNTILYVFAPPPVVTVVASIPHSSLERRT</sequence>
<dbReference type="Proteomes" id="UP000821845">
    <property type="component" value="Chromosome 1"/>
</dbReference>
<reference evidence="1" key="1">
    <citation type="submission" date="2020-05" db="EMBL/GenBank/DDBJ databases">
        <title>Large-scale comparative analyses of tick genomes elucidate their genetic diversity and vector capacities.</title>
        <authorList>
            <person name="Jia N."/>
            <person name="Wang J."/>
            <person name="Shi W."/>
            <person name="Du L."/>
            <person name="Sun Y."/>
            <person name="Zhan W."/>
            <person name="Jiang J."/>
            <person name="Wang Q."/>
            <person name="Zhang B."/>
            <person name="Ji P."/>
            <person name="Sakyi L.B."/>
            <person name="Cui X."/>
            <person name="Yuan T."/>
            <person name="Jiang B."/>
            <person name="Yang W."/>
            <person name="Lam T.T.-Y."/>
            <person name="Chang Q."/>
            <person name="Ding S."/>
            <person name="Wang X."/>
            <person name="Zhu J."/>
            <person name="Ruan X."/>
            <person name="Zhao L."/>
            <person name="Wei J."/>
            <person name="Que T."/>
            <person name="Du C."/>
            <person name="Cheng J."/>
            <person name="Dai P."/>
            <person name="Han X."/>
            <person name="Huang E."/>
            <person name="Gao Y."/>
            <person name="Liu J."/>
            <person name="Shao H."/>
            <person name="Ye R."/>
            <person name="Li L."/>
            <person name="Wei W."/>
            <person name="Wang X."/>
            <person name="Wang C."/>
            <person name="Yang T."/>
            <person name="Huo Q."/>
            <person name="Li W."/>
            <person name="Guo W."/>
            <person name="Chen H."/>
            <person name="Zhou L."/>
            <person name="Ni X."/>
            <person name="Tian J."/>
            <person name="Zhou Y."/>
            <person name="Sheng Y."/>
            <person name="Liu T."/>
            <person name="Pan Y."/>
            <person name="Xia L."/>
            <person name="Li J."/>
            <person name="Zhao F."/>
            <person name="Cao W."/>
        </authorList>
    </citation>
    <scope>NUCLEOTIDE SEQUENCE</scope>
    <source>
        <strain evidence="1">Hyas-2018</strain>
    </source>
</reference>
<evidence type="ECO:0000313" key="2">
    <source>
        <dbReference type="Proteomes" id="UP000821845"/>
    </source>
</evidence>
<comment type="caution">
    <text evidence="1">The sequence shown here is derived from an EMBL/GenBank/DDBJ whole genome shotgun (WGS) entry which is preliminary data.</text>
</comment>
<name>A0ACB7TI07_HYAAI</name>
<organism evidence="1 2">
    <name type="scientific">Hyalomma asiaticum</name>
    <name type="common">Tick</name>
    <dbReference type="NCBI Taxonomy" id="266040"/>
    <lineage>
        <taxon>Eukaryota</taxon>
        <taxon>Metazoa</taxon>
        <taxon>Ecdysozoa</taxon>
        <taxon>Arthropoda</taxon>
        <taxon>Chelicerata</taxon>
        <taxon>Arachnida</taxon>
        <taxon>Acari</taxon>
        <taxon>Parasitiformes</taxon>
        <taxon>Ixodida</taxon>
        <taxon>Ixodoidea</taxon>
        <taxon>Ixodidae</taxon>
        <taxon>Hyalomminae</taxon>
        <taxon>Hyalomma</taxon>
    </lineage>
</organism>